<dbReference type="RefSeq" id="WP_139238106.1">
    <property type="nucleotide sequence ID" value="NZ_FOSG01000008.1"/>
</dbReference>
<dbReference type="AlphaFoldDB" id="A0A1I4C646"/>
<feature type="region of interest" description="Disordered" evidence="1">
    <location>
        <begin position="26"/>
        <end position="62"/>
    </location>
</feature>
<evidence type="ECO:0000256" key="1">
    <source>
        <dbReference type="SAM" id="MobiDB-lite"/>
    </source>
</evidence>
<evidence type="ECO:0000313" key="4">
    <source>
        <dbReference type="Proteomes" id="UP000198928"/>
    </source>
</evidence>
<name>A0A1I4C646_9ACTN</name>
<dbReference type="PROSITE" id="PS51257">
    <property type="entry name" value="PROKAR_LIPOPROTEIN"/>
    <property type="match status" value="1"/>
</dbReference>
<gene>
    <name evidence="3" type="ORF">SAMN05192584_108268</name>
</gene>
<organism evidence="3 4">
    <name type="scientific">Streptomyces pini</name>
    <dbReference type="NCBI Taxonomy" id="1520580"/>
    <lineage>
        <taxon>Bacteria</taxon>
        <taxon>Bacillati</taxon>
        <taxon>Actinomycetota</taxon>
        <taxon>Actinomycetes</taxon>
        <taxon>Kitasatosporales</taxon>
        <taxon>Streptomycetaceae</taxon>
        <taxon>Streptomyces</taxon>
    </lineage>
</organism>
<feature type="chain" id="PRO_5011756480" description="PQQ-like domain-containing protein" evidence="2">
    <location>
        <begin position="25"/>
        <end position="462"/>
    </location>
</feature>
<reference evidence="4" key="1">
    <citation type="submission" date="2016-10" db="EMBL/GenBank/DDBJ databases">
        <authorList>
            <person name="Varghese N."/>
            <person name="Submissions S."/>
        </authorList>
    </citation>
    <scope>NUCLEOTIDE SEQUENCE [LARGE SCALE GENOMIC DNA]</scope>
    <source>
        <strain evidence="4">PL19</strain>
    </source>
</reference>
<proteinExistence type="predicted"/>
<dbReference type="EMBL" id="FOSG01000008">
    <property type="protein sequence ID" value="SFK76415.1"/>
    <property type="molecule type" value="Genomic_DNA"/>
</dbReference>
<keyword evidence="4" id="KW-1185">Reference proteome</keyword>
<evidence type="ECO:0000313" key="3">
    <source>
        <dbReference type="EMBL" id="SFK76415.1"/>
    </source>
</evidence>
<dbReference type="Proteomes" id="UP000198928">
    <property type="component" value="Unassembled WGS sequence"/>
</dbReference>
<sequence>MTTVRKALAAVVAAGLLAACGGSGDEGGTGGPGSAADGSGKPPIGAEKPLRTPVKAPEGFDTSKGWQETVTWLPEGARTAPVDAAPEAGIVAFLQRDGGAYSVEARDAVTGALRWKGEPWEPPAAEDDGGLSIRAPRIPRLLVVHEKGREYVVVWAHGLQGEDALSKGEKVISLALYPAGSSGEKVAPARTVTVPADTRSGDVEVRDGGDGLLVRWKDLGWNAAAVDVSTGRFETYRADQELPVYCRKVGCGSGEVGALSPAGPVIALSTRGFGVDGGWQASDAVPPGVDTQEYERYKDGRLWTTAGDHVISSWTAEDDPLGRPVWAVHDLSTGKLEMSAPCRTVERSADAPPRPVLSANGRYAVVGALALDFERGRAHCLGETDQRKGVRLLSVGDDGTAYGFAGGGGTTESAPVAVSLSTGEPEALPQGTEVPFLSLPEAGGFSPMADGGGLLFVFHPRG</sequence>
<feature type="signal peptide" evidence="2">
    <location>
        <begin position="1"/>
        <end position="24"/>
    </location>
</feature>
<dbReference type="OrthoDB" id="3636947at2"/>
<protein>
    <recommendedName>
        <fullName evidence="5">PQQ-like domain-containing protein</fullName>
    </recommendedName>
</protein>
<accession>A0A1I4C646</accession>
<keyword evidence="2" id="KW-0732">Signal</keyword>
<evidence type="ECO:0008006" key="5">
    <source>
        <dbReference type="Google" id="ProtNLM"/>
    </source>
</evidence>
<evidence type="ECO:0000256" key="2">
    <source>
        <dbReference type="SAM" id="SignalP"/>
    </source>
</evidence>